<protein>
    <submittedName>
        <fullName evidence="2">Uncharacterized protein</fullName>
    </submittedName>
</protein>
<gene>
    <name evidence="2" type="ORF">Smic_27500</name>
</gene>
<proteinExistence type="predicted"/>
<organism evidence="2 3">
    <name type="scientific">Streptomyces microflavus</name>
    <name type="common">Streptomyces lipmanii</name>
    <dbReference type="NCBI Taxonomy" id="1919"/>
    <lineage>
        <taxon>Bacteria</taxon>
        <taxon>Bacillati</taxon>
        <taxon>Actinomycetota</taxon>
        <taxon>Actinomycetes</taxon>
        <taxon>Kitasatosporales</taxon>
        <taxon>Streptomycetaceae</taxon>
        <taxon>Streptomyces</taxon>
    </lineage>
</organism>
<evidence type="ECO:0000256" key="1">
    <source>
        <dbReference type="SAM" id="MobiDB-lite"/>
    </source>
</evidence>
<name>A0A7J0CQJ3_STRMI</name>
<evidence type="ECO:0000313" key="3">
    <source>
        <dbReference type="Proteomes" id="UP000498740"/>
    </source>
</evidence>
<sequence length="80" mass="8348">MRTAAVGEDGGRPWERARRVGGELPRAGVRPGPGSRPPPCGPPQGVPPRGTDQGKETRVDGTVEVPAGTVEAPVLLMTWL</sequence>
<dbReference type="AlphaFoldDB" id="A0A7J0CQJ3"/>
<accession>A0A7J0CQJ3</accession>
<comment type="caution">
    <text evidence="2">The sequence shown here is derived from an EMBL/GenBank/DDBJ whole genome shotgun (WGS) entry which is preliminary data.</text>
</comment>
<reference evidence="2 3" key="1">
    <citation type="submission" date="2020-05" db="EMBL/GenBank/DDBJ databases">
        <title>Whole genome shotgun sequence of Streptomyces microflavus NBRC 13062.</title>
        <authorList>
            <person name="Komaki H."/>
            <person name="Tamura T."/>
        </authorList>
    </citation>
    <scope>NUCLEOTIDE SEQUENCE [LARGE SCALE GENOMIC DNA]</scope>
    <source>
        <strain evidence="2 3">NBRC 13062</strain>
    </source>
</reference>
<feature type="compositionally biased region" description="Basic and acidic residues" evidence="1">
    <location>
        <begin position="9"/>
        <end position="21"/>
    </location>
</feature>
<dbReference type="EMBL" id="BLWD01000001">
    <property type="protein sequence ID" value="GFN04194.1"/>
    <property type="molecule type" value="Genomic_DNA"/>
</dbReference>
<feature type="region of interest" description="Disordered" evidence="1">
    <location>
        <begin position="1"/>
        <end position="58"/>
    </location>
</feature>
<dbReference type="Proteomes" id="UP000498740">
    <property type="component" value="Unassembled WGS sequence"/>
</dbReference>
<evidence type="ECO:0000313" key="2">
    <source>
        <dbReference type="EMBL" id="GFN04194.1"/>
    </source>
</evidence>
<feature type="compositionally biased region" description="Pro residues" evidence="1">
    <location>
        <begin position="34"/>
        <end position="46"/>
    </location>
</feature>